<dbReference type="EMBL" id="CP000473">
    <property type="protein sequence ID" value="ABJ87760.1"/>
    <property type="molecule type" value="Genomic_DNA"/>
</dbReference>
<proteinExistence type="predicted"/>
<dbReference type="STRING" id="234267.Acid_6843"/>
<name>Q01RG0_SOLUE</name>
<dbReference type="Pfam" id="PF13565">
    <property type="entry name" value="HTH_32"/>
    <property type="match status" value="1"/>
</dbReference>
<accession>Q01RG0</accession>
<evidence type="ECO:0000313" key="1">
    <source>
        <dbReference type="EMBL" id="ABJ87760.1"/>
    </source>
</evidence>
<organism evidence="1">
    <name type="scientific">Solibacter usitatus (strain Ellin6076)</name>
    <dbReference type="NCBI Taxonomy" id="234267"/>
    <lineage>
        <taxon>Bacteria</taxon>
        <taxon>Pseudomonadati</taxon>
        <taxon>Acidobacteriota</taxon>
        <taxon>Terriglobia</taxon>
        <taxon>Bryobacterales</taxon>
        <taxon>Solibacteraceae</taxon>
        <taxon>Candidatus Solibacter</taxon>
    </lineage>
</organism>
<dbReference type="InParanoid" id="Q01RG0"/>
<gene>
    <name evidence="1" type="ordered locus">Acid_6843</name>
</gene>
<dbReference type="InterPro" id="IPR009057">
    <property type="entry name" value="Homeodomain-like_sf"/>
</dbReference>
<protein>
    <submittedName>
        <fullName evidence="1">Transposase</fullName>
    </submittedName>
</protein>
<dbReference type="eggNOG" id="COG3415">
    <property type="taxonomic scope" value="Bacteria"/>
</dbReference>
<sequence length="165" mass="18678">MFWDILRVWAVPLSIDVTPKDQKELARLLSGGVQQVRVVLRALVLLQLAKGASAPRISQVVPLTPQAIRTIARRYQRGGLESALFEKQRPGAAAVLDDAQKQRIIAMVCSNPPEGRARWTVRLVAEETVKRRLVPRVGRETVRVLLLDHDLKPWREKNVVRGRTR</sequence>
<reference evidence="1" key="1">
    <citation type="submission" date="2006-10" db="EMBL/GenBank/DDBJ databases">
        <title>Complete sequence of Solibacter usitatus Ellin6076.</title>
        <authorList>
            <consortium name="US DOE Joint Genome Institute"/>
            <person name="Copeland A."/>
            <person name="Lucas S."/>
            <person name="Lapidus A."/>
            <person name="Barry K."/>
            <person name="Detter J.C."/>
            <person name="Glavina del Rio T."/>
            <person name="Hammon N."/>
            <person name="Israni S."/>
            <person name="Dalin E."/>
            <person name="Tice H."/>
            <person name="Pitluck S."/>
            <person name="Thompson L.S."/>
            <person name="Brettin T."/>
            <person name="Bruce D."/>
            <person name="Han C."/>
            <person name="Tapia R."/>
            <person name="Gilna P."/>
            <person name="Schmutz J."/>
            <person name="Larimer F."/>
            <person name="Land M."/>
            <person name="Hauser L."/>
            <person name="Kyrpides N."/>
            <person name="Mikhailova N."/>
            <person name="Janssen P.H."/>
            <person name="Kuske C.R."/>
            <person name="Richardson P."/>
        </authorList>
    </citation>
    <scope>NUCLEOTIDE SEQUENCE</scope>
    <source>
        <strain evidence="1">Ellin6076</strain>
    </source>
</reference>
<dbReference type="HOGENOM" id="CLU_041125_5_1_0"/>
<dbReference type="KEGG" id="sus:Acid_6843"/>
<dbReference type="AlphaFoldDB" id="Q01RG0"/>
<dbReference type="SUPFAM" id="SSF46689">
    <property type="entry name" value="Homeodomain-like"/>
    <property type="match status" value="1"/>
</dbReference>